<reference evidence="2" key="1">
    <citation type="submission" date="2017-01" db="EMBL/GenBank/DDBJ databases">
        <authorList>
            <person name="Varghese N."/>
            <person name="Submissions S."/>
        </authorList>
    </citation>
    <scope>NUCLEOTIDE SEQUENCE [LARGE SCALE GENOMIC DNA]</scope>
    <source>
        <strain evidence="2">LP100</strain>
    </source>
</reference>
<accession>A0A1R3XNE1</accession>
<gene>
    <name evidence="1" type="ORF">SAMN05444128_2978</name>
</gene>
<dbReference type="STRING" id="1317125.SAMN05444128_2978"/>
<name>A0A1R3XNE1_9BACT</name>
<evidence type="ECO:0000313" key="1">
    <source>
        <dbReference type="EMBL" id="SIT93441.1"/>
    </source>
</evidence>
<dbReference type="OrthoDB" id="882485at2"/>
<organism evidence="1 2">
    <name type="scientific">Pontibacter indicus</name>
    <dbReference type="NCBI Taxonomy" id="1317125"/>
    <lineage>
        <taxon>Bacteria</taxon>
        <taxon>Pseudomonadati</taxon>
        <taxon>Bacteroidota</taxon>
        <taxon>Cytophagia</taxon>
        <taxon>Cytophagales</taxon>
        <taxon>Hymenobacteraceae</taxon>
        <taxon>Pontibacter</taxon>
    </lineage>
</organism>
<proteinExistence type="predicted"/>
<evidence type="ECO:0000313" key="2">
    <source>
        <dbReference type="Proteomes" id="UP000187181"/>
    </source>
</evidence>
<evidence type="ECO:0008006" key="3">
    <source>
        <dbReference type="Google" id="ProtNLM"/>
    </source>
</evidence>
<dbReference type="AlphaFoldDB" id="A0A1R3XNE1"/>
<dbReference type="RefSeq" id="WP_076670422.1">
    <property type="nucleotide sequence ID" value="NZ_FTPP01000003.1"/>
</dbReference>
<dbReference type="EMBL" id="FTPP01000003">
    <property type="protein sequence ID" value="SIT93441.1"/>
    <property type="molecule type" value="Genomic_DNA"/>
</dbReference>
<dbReference type="Proteomes" id="UP000187181">
    <property type="component" value="Unassembled WGS sequence"/>
</dbReference>
<keyword evidence="2" id="KW-1185">Reference proteome</keyword>
<sequence length="137" mass="15943">MTKTQKLTKANGDIFLEYTRMPDNAYIYAHWIGRQYLDTVQKGGAAYLDLMREKPCPKLLNSHEELVGPWDIATDWISNEWMPLAISLGLRYMPQVLAKGVYGQMSFHQLHQRIGDMLEIKMFETEAEAREWLHSLP</sequence>
<protein>
    <recommendedName>
        <fullName evidence="3">SpoIIAA-like</fullName>
    </recommendedName>
</protein>